<dbReference type="Proteomes" id="UP001152759">
    <property type="component" value="Chromosome 7"/>
</dbReference>
<dbReference type="AlphaFoldDB" id="A0A9P0CGU7"/>
<reference evidence="2" key="1">
    <citation type="submission" date="2021-12" db="EMBL/GenBank/DDBJ databases">
        <authorList>
            <person name="King R."/>
        </authorList>
    </citation>
    <scope>NUCLEOTIDE SEQUENCE</scope>
</reference>
<dbReference type="SUPFAM" id="SSF81606">
    <property type="entry name" value="PP2C-like"/>
    <property type="match status" value="1"/>
</dbReference>
<dbReference type="Pfam" id="PF00481">
    <property type="entry name" value="PP2C"/>
    <property type="match status" value="1"/>
</dbReference>
<dbReference type="PROSITE" id="PS51746">
    <property type="entry name" value="PPM_2"/>
    <property type="match status" value="1"/>
</dbReference>
<dbReference type="CDD" id="cd00143">
    <property type="entry name" value="PP2Cc"/>
    <property type="match status" value="1"/>
</dbReference>
<dbReference type="GO" id="GO:0004722">
    <property type="term" value="F:protein serine/threonine phosphatase activity"/>
    <property type="evidence" value="ECO:0007669"/>
    <property type="project" value="InterPro"/>
</dbReference>
<dbReference type="SMART" id="SM00332">
    <property type="entry name" value="PP2Cc"/>
    <property type="match status" value="1"/>
</dbReference>
<dbReference type="InterPro" id="IPR001932">
    <property type="entry name" value="PPM-type_phosphatase-like_dom"/>
</dbReference>
<protein>
    <recommendedName>
        <fullName evidence="1">PPM-type phosphatase domain-containing protein</fullName>
    </recommendedName>
</protein>
<dbReference type="InterPro" id="IPR015655">
    <property type="entry name" value="PP2C"/>
</dbReference>
<proteinExistence type="predicted"/>
<evidence type="ECO:0000313" key="3">
    <source>
        <dbReference type="Proteomes" id="UP001152759"/>
    </source>
</evidence>
<dbReference type="PANTHER" id="PTHR47992">
    <property type="entry name" value="PROTEIN PHOSPHATASE"/>
    <property type="match status" value="1"/>
</dbReference>
<organism evidence="2 3">
    <name type="scientific">Bemisia tabaci</name>
    <name type="common">Sweetpotato whitefly</name>
    <name type="synonym">Aleurodes tabaci</name>
    <dbReference type="NCBI Taxonomy" id="7038"/>
    <lineage>
        <taxon>Eukaryota</taxon>
        <taxon>Metazoa</taxon>
        <taxon>Ecdysozoa</taxon>
        <taxon>Arthropoda</taxon>
        <taxon>Hexapoda</taxon>
        <taxon>Insecta</taxon>
        <taxon>Pterygota</taxon>
        <taxon>Neoptera</taxon>
        <taxon>Paraneoptera</taxon>
        <taxon>Hemiptera</taxon>
        <taxon>Sternorrhyncha</taxon>
        <taxon>Aleyrodoidea</taxon>
        <taxon>Aleyrodidae</taxon>
        <taxon>Aleyrodinae</taxon>
        <taxon>Bemisia</taxon>
    </lineage>
</organism>
<accession>A0A9P0CGU7</accession>
<keyword evidence="3" id="KW-1185">Reference proteome</keyword>
<dbReference type="InterPro" id="IPR036457">
    <property type="entry name" value="PPM-type-like_dom_sf"/>
</dbReference>
<feature type="domain" description="PPM-type phosphatase" evidence="1">
    <location>
        <begin position="1"/>
        <end position="187"/>
    </location>
</feature>
<dbReference type="EMBL" id="OU963868">
    <property type="protein sequence ID" value="CAH0774815.1"/>
    <property type="molecule type" value="Genomic_DNA"/>
</dbReference>
<dbReference type="Gene3D" id="3.60.40.10">
    <property type="entry name" value="PPM-type phosphatase domain"/>
    <property type="match status" value="1"/>
</dbReference>
<name>A0A9P0CGU7_BEMTA</name>
<evidence type="ECO:0000313" key="2">
    <source>
        <dbReference type="EMBL" id="CAH0774815.1"/>
    </source>
</evidence>
<gene>
    <name evidence="2" type="ORF">BEMITA_LOCUS11117</name>
</gene>
<sequence length="223" mass="25169">MFLRDVFKSTDLDLCASARKREFETGTTALVAIIDGSQLIVANVGDSRGVMCDSNGDPVPLSFDQKPDRKDEAERLEKAGGRISCDDGGITRLNDCFAISRSLGDQAEKLKHQLIPDPEVFIFDLSKYKPKFIVLATDGLYHHLTNDQVVAFIHQRLHEDDLGAKSLVRYAYLLGARDNITVMVIYFENDKWPPNPRNSWTTMIPSVVRRKYTEVFGYPVEKP</sequence>
<evidence type="ECO:0000259" key="1">
    <source>
        <dbReference type="PROSITE" id="PS51746"/>
    </source>
</evidence>